<keyword evidence="2" id="KW-1185">Reference proteome</keyword>
<proteinExistence type="predicted"/>
<gene>
    <name evidence="1" type="ORF">AKO1_000089</name>
</gene>
<protein>
    <submittedName>
        <fullName evidence="1">NDC80</fullName>
    </submittedName>
</protein>
<reference evidence="1 2" key="1">
    <citation type="submission" date="2024-03" db="EMBL/GenBank/DDBJ databases">
        <title>The Acrasis kona genome and developmental transcriptomes reveal deep origins of eukaryotic multicellular pathways.</title>
        <authorList>
            <person name="Sheikh S."/>
            <person name="Fu C.-J."/>
            <person name="Brown M.W."/>
            <person name="Baldauf S.L."/>
        </authorList>
    </citation>
    <scope>NUCLEOTIDE SEQUENCE [LARGE SCALE GENOMIC DNA]</scope>
    <source>
        <strain evidence="1 2">ATCC MYA-3509</strain>
    </source>
</reference>
<dbReference type="Gene3D" id="3.40.50.1110">
    <property type="entry name" value="SGNH hydrolase"/>
    <property type="match status" value="1"/>
</dbReference>
<evidence type="ECO:0000313" key="2">
    <source>
        <dbReference type="Proteomes" id="UP001431209"/>
    </source>
</evidence>
<comment type="caution">
    <text evidence="1">The sequence shown here is derived from an EMBL/GenBank/DDBJ whole genome shotgun (WGS) entry which is preliminary data.</text>
</comment>
<dbReference type="EMBL" id="JAOPGA020001379">
    <property type="protein sequence ID" value="KAL0487878.1"/>
    <property type="molecule type" value="Genomic_DNA"/>
</dbReference>
<name>A0AAW2ZDK1_9EUKA</name>
<dbReference type="CDD" id="cd00229">
    <property type="entry name" value="SGNH_hydrolase"/>
    <property type="match status" value="1"/>
</dbReference>
<dbReference type="SUPFAM" id="SSF52266">
    <property type="entry name" value="SGNH hydrolase"/>
    <property type="match status" value="1"/>
</dbReference>
<dbReference type="AlphaFoldDB" id="A0AAW2ZDK1"/>
<organism evidence="1 2">
    <name type="scientific">Acrasis kona</name>
    <dbReference type="NCBI Taxonomy" id="1008807"/>
    <lineage>
        <taxon>Eukaryota</taxon>
        <taxon>Discoba</taxon>
        <taxon>Heterolobosea</taxon>
        <taxon>Tetramitia</taxon>
        <taxon>Eutetramitia</taxon>
        <taxon>Acrasidae</taxon>
        <taxon>Acrasis</taxon>
    </lineage>
</organism>
<evidence type="ECO:0000313" key="1">
    <source>
        <dbReference type="EMBL" id="KAL0487878.1"/>
    </source>
</evidence>
<dbReference type="Proteomes" id="UP001431209">
    <property type="component" value="Unassembled WGS sequence"/>
</dbReference>
<sequence>MAKTILCYGDSWTYGNIHGLKYAVKKYNMAKQFKVESEHRWGSEAKYFAENPNLLPEAISHTKADYVLLSLGGNDFKNILWKKDRWIAPWTALSYIKRDLRTILNATYTKHPNVEVIMYGYDFMGDIEQDISLSRLFPRYGHFISSAYRWFGVRLVNYYTRKLGDVLQELSTDFAKQGHNMKYYPLWGTLQHALIHGEESLTGDVSYSLAKPSPPKYMNDAIHANYRGFELLMTRLFTNYFMKASSA</sequence>
<dbReference type="InterPro" id="IPR036514">
    <property type="entry name" value="SGNH_hydro_sf"/>
</dbReference>
<accession>A0AAW2ZDK1</accession>